<evidence type="ECO:0000259" key="4">
    <source>
        <dbReference type="PROSITE" id="PS50995"/>
    </source>
</evidence>
<dbReference type="InterPro" id="IPR000835">
    <property type="entry name" value="HTH_MarR-typ"/>
</dbReference>
<dbReference type="EMBL" id="BOPG01000012">
    <property type="protein sequence ID" value="GIJ54864.1"/>
    <property type="molecule type" value="Genomic_DNA"/>
</dbReference>
<dbReference type="GO" id="GO:0003700">
    <property type="term" value="F:DNA-binding transcription factor activity"/>
    <property type="evidence" value="ECO:0007669"/>
    <property type="project" value="InterPro"/>
</dbReference>
<keyword evidence="1" id="KW-0805">Transcription regulation</keyword>
<dbReference type="PROSITE" id="PS01117">
    <property type="entry name" value="HTH_MARR_1"/>
    <property type="match status" value="1"/>
</dbReference>
<dbReference type="Proteomes" id="UP000612585">
    <property type="component" value="Unassembled WGS sequence"/>
</dbReference>
<dbReference type="SUPFAM" id="SSF46785">
    <property type="entry name" value="Winged helix' DNA-binding domain"/>
    <property type="match status" value="1"/>
</dbReference>
<dbReference type="InterPro" id="IPR036390">
    <property type="entry name" value="WH_DNA-bd_sf"/>
</dbReference>
<dbReference type="InterPro" id="IPR052526">
    <property type="entry name" value="HTH-type_Bedaq_tolerance"/>
</dbReference>
<accession>A0A8J4DYF4</accession>
<keyword evidence="3" id="KW-0804">Transcription</keyword>
<dbReference type="PANTHER" id="PTHR39515:SF2">
    <property type="entry name" value="HTH-TYPE TRANSCRIPTIONAL REGULATOR RV0880"/>
    <property type="match status" value="1"/>
</dbReference>
<dbReference type="InterPro" id="IPR036388">
    <property type="entry name" value="WH-like_DNA-bd_sf"/>
</dbReference>
<evidence type="ECO:0000256" key="3">
    <source>
        <dbReference type="ARBA" id="ARBA00023163"/>
    </source>
</evidence>
<dbReference type="PANTHER" id="PTHR39515">
    <property type="entry name" value="CONSERVED PROTEIN"/>
    <property type="match status" value="1"/>
</dbReference>
<evidence type="ECO:0000256" key="1">
    <source>
        <dbReference type="ARBA" id="ARBA00023015"/>
    </source>
</evidence>
<dbReference type="Gene3D" id="1.10.287.100">
    <property type="match status" value="1"/>
</dbReference>
<organism evidence="5 6">
    <name type="scientific">Virgisporangium aurantiacum</name>
    <dbReference type="NCBI Taxonomy" id="175570"/>
    <lineage>
        <taxon>Bacteria</taxon>
        <taxon>Bacillati</taxon>
        <taxon>Actinomycetota</taxon>
        <taxon>Actinomycetes</taxon>
        <taxon>Micromonosporales</taxon>
        <taxon>Micromonosporaceae</taxon>
        <taxon>Virgisporangium</taxon>
    </lineage>
</organism>
<dbReference type="Pfam" id="PF01047">
    <property type="entry name" value="MarR"/>
    <property type="match status" value="1"/>
</dbReference>
<name>A0A8J4DYF4_9ACTN</name>
<dbReference type="GO" id="GO:0003677">
    <property type="term" value="F:DNA binding"/>
    <property type="evidence" value="ECO:0007669"/>
    <property type="project" value="UniProtKB-KW"/>
</dbReference>
<dbReference type="SMART" id="SM00347">
    <property type="entry name" value="HTH_MARR"/>
    <property type="match status" value="1"/>
</dbReference>
<protein>
    <submittedName>
        <fullName evidence="5">MarR family transcriptional regulator</fullName>
    </submittedName>
</protein>
<feature type="domain" description="HTH marR-type" evidence="4">
    <location>
        <begin position="6"/>
        <end position="139"/>
    </location>
</feature>
<evidence type="ECO:0000256" key="2">
    <source>
        <dbReference type="ARBA" id="ARBA00023125"/>
    </source>
</evidence>
<gene>
    <name evidence="5" type="ORF">Vau01_023800</name>
</gene>
<dbReference type="AlphaFoldDB" id="A0A8J4DYF4"/>
<keyword evidence="2" id="KW-0238">DNA-binding</keyword>
<evidence type="ECO:0000313" key="5">
    <source>
        <dbReference type="EMBL" id="GIJ54864.1"/>
    </source>
</evidence>
<dbReference type="Gene3D" id="1.10.10.10">
    <property type="entry name" value="Winged helix-like DNA-binding domain superfamily/Winged helix DNA-binding domain"/>
    <property type="match status" value="1"/>
</dbReference>
<dbReference type="PROSITE" id="PS50995">
    <property type="entry name" value="HTH_MARR_2"/>
    <property type="match status" value="1"/>
</dbReference>
<dbReference type="InterPro" id="IPR023187">
    <property type="entry name" value="Tscrpt_reg_MarR-type_CS"/>
</dbReference>
<sequence>MPEPDELAAARAVRRATLRLSRRLHAERDEHALSLTKISVLGHLTRRGPLTAGALAAADRLKPQSLTRVLAELEEAGLIARTPDVDDRRQRRFRLTGAGRRAAEADMRARDEWLAAAMSRTLTPTERDLLLLAATLIDKLADDSTS</sequence>
<dbReference type="RefSeq" id="WP_239151500.1">
    <property type="nucleotide sequence ID" value="NZ_BOPG01000012.1"/>
</dbReference>
<proteinExistence type="predicted"/>
<comment type="caution">
    <text evidence="5">The sequence shown here is derived from an EMBL/GenBank/DDBJ whole genome shotgun (WGS) entry which is preliminary data.</text>
</comment>
<evidence type="ECO:0000313" key="6">
    <source>
        <dbReference type="Proteomes" id="UP000612585"/>
    </source>
</evidence>
<reference evidence="5" key="1">
    <citation type="submission" date="2021-01" db="EMBL/GenBank/DDBJ databases">
        <title>Whole genome shotgun sequence of Virgisporangium aurantiacum NBRC 16421.</title>
        <authorList>
            <person name="Komaki H."/>
            <person name="Tamura T."/>
        </authorList>
    </citation>
    <scope>NUCLEOTIDE SEQUENCE</scope>
    <source>
        <strain evidence="5">NBRC 16421</strain>
    </source>
</reference>
<keyword evidence="6" id="KW-1185">Reference proteome</keyword>